<evidence type="ECO:0000256" key="1">
    <source>
        <dbReference type="ARBA" id="ARBA00004651"/>
    </source>
</evidence>
<evidence type="ECO:0000256" key="9">
    <source>
        <dbReference type="ARBA" id="ARBA00023224"/>
    </source>
</evidence>
<keyword evidence="3" id="KW-0716">Sensory transduction</keyword>
<evidence type="ECO:0000256" key="8">
    <source>
        <dbReference type="ARBA" id="ARBA00023170"/>
    </source>
</evidence>
<dbReference type="Proteomes" id="UP000075809">
    <property type="component" value="Unassembled WGS sequence"/>
</dbReference>
<dbReference type="GO" id="GO:0005886">
    <property type="term" value="C:plasma membrane"/>
    <property type="evidence" value="ECO:0007669"/>
    <property type="project" value="UniProtKB-SubCell"/>
</dbReference>
<dbReference type="PANTHER" id="PTHR21137:SF35">
    <property type="entry name" value="ODORANT RECEPTOR 19A-RELATED"/>
    <property type="match status" value="1"/>
</dbReference>
<keyword evidence="2" id="KW-1003">Cell membrane</keyword>
<dbReference type="GO" id="GO:0005549">
    <property type="term" value="F:odorant binding"/>
    <property type="evidence" value="ECO:0007669"/>
    <property type="project" value="InterPro"/>
</dbReference>
<keyword evidence="9" id="KW-0807">Transducer</keyword>
<keyword evidence="4 10" id="KW-0812">Transmembrane</keyword>
<evidence type="ECO:0000256" key="3">
    <source>
        <dbReference type="ARBA" id="ARBA00022606"/>
    </source>
</evidence>
<dbReference type="AlphaFoldDB" id="A0A151X4X7"/>
<keyword evidence="7 10" id="KW-0472">Membrane</keyword>
<evidence type="ECO:0000256" key="6">
    <source>
        <dbReference type="ARBA" id="ARBA00022989"/>
    </source>
</evidence>
<feature type="transmembrane region" description="Helical" evidence="10">
    <location>
        <begin position="86"/>
        <end position="108"/>
    </location>
</feature>
<evidence type="ECO:0000256" key="4">
    <source>
        <dbReference type="ARBA" id="ARBA00022692"/>
    </source>
</evidence>
<dbReference type="InterPro" id="IPR004117">
    <property type="entry name" value="7tm6_olfct_rcpt"/>
</dbReference>
<reference evidence="11 12" key="1">
    <citation type="submission" date="2015-09" db="EMBL/GenBank/DDBJ databases">
        <title>Trachymyrmex zeteki WGS genome.</title>
        <authorList>
            <person name="Nygaard S."/>
            <person name="Hu H."/>
            <person name="Boomsma J."/>
            <person name="Zhang G."/>
        </authorList>
    </citation>
    <scope>NUCLEOTIDE SEQUENCE [LARGE SCALE GENOMIC DNA]</scope>
    <source>
        <strain evidence="11">Tzet28-1</strain>
        <tissue evidence="11">Whole body</tissue>
    </source>
</reference>
<protein>
    <recommendedName>
        <fullName evidence="13">Odorant receptor 13a</fullName>
    </recommendedName>
</protein>
<dbReference type="GO" id="GO:0004984">
    <property type="term" value="F:olfactory receptor activity"/>
    <property type="evidence" value="ECO:0007669"/>
    <property type="project" value="InterPro"/>
</dbReference>
<proteinExistence type="predicted"/>
<keyword evidence="6 10" id="KW-1133">Transmembrane helix</keyword>
<evidence type="ECO:0000256" key="10">
    <source>
        <dbReference type="SAM" id="Phobius"/>
    </source>
</evidence>
<dbReference type="Pfam" id="PF02949">
    <property type="entry name" value="7tm_6"/>
    <property type="match status" value="1"/>
</dbReference>
<dbReference type="STRING" id="64791.A0A151X4X7"/>
<feature type="transmembrane region" description="Helical" evidence="10">
    <location>
        <begin position="150"/>
        <end position="174"/>
    </location>
</feature>
<evidence type="ECO:0000256" key="7">
    <source>
        <dbReference type="ARBA" id="ARBA00023136"/>
    </source>
</evidence>
<sequence>MLNITICGCYIPSIHSLFKVWGDIMSMIDNLQYTLPMSVAIIKLSTMWLRKKDVLPLLNMIKDDWLKSKMIKERDVMIKRARIARIFTIFGYFIMLVSFNLCVVLPVFGISMRYLTNKTDPGKLMPLQTYYIYDRDKSPFYEITYIMQSLGLSVIAIMYTGVDSFLSFLIFHVCGQLENLKIRIIHLDKFQNFENALSHSIQDHIRLIRLRILLIFNR</sequence>
<dbReference type="GO" id="GO:0007165">
    <property type="term" value="P:signal transduction"/>
    <property type="evidence" value="ECO:0007669"/>
    <property type="project" value="UniProtKB-KW"/>
</dbReference>
<organism evidence="11 12">
    <name type="scientific">Mycetomoellerius zeteki</name>
    <dbReference type="NCBI Taxonomy" id="64791"/>
    <lineage>
        <taxon>Eukaryota</taxon>
        <taxon>Metazoa</taxon>
        <taxon>Ecdysozoa</taxon>
        <taxon>Arthropoda</taxon>
        <taxon>Hexapoda</taxon>
        <taxon>Insecta</taxon>
        <taxon>Pterygota</taxon>
        <taxon>Neoptera</taxon>
        <taxon>Endopterygota</taxon>
        <taxon>Hymenoptera</taxon>
        <taxon>Apocrita</taxon>
        <taxon>Aculeata</taxon>
        <taxon>Formicoidea</taxon>
        <taxon>Formicidae</taxon>
        <taxon>Myrmicinae</taxon>
        <taxon>Mycetomoellerius</taxon>
    </lineage>
</organism>
<accession>A0A151X4X7</accession>
<keyword evidence="5" id="KW-0552">Olfaction</keyword>
<keyword evidence="8" id="KW-0675">Receptor</keyword>
<keyword evidence="12" id="KW-1185">Reference proteome</keyword>
<dbReference type="PANTHER" id="PTHR21137">
    <property type="entry name" value="ODORANT RECEPTOR"/>
    <property type="match status" value="1"/>
</dbReference>
<dbReference type="EMBL" id="KQ982548">
    <property type="protein sequence ID" value="KYQ55329.1"/>
    <property type="molecule type" value="Genomic_DNA"/>
</dbReference>
<evidence type="ECO:0000256" key="2">
    <source>
        <dbReference type="ARBA" id="ARBA00022475"/>
    </source>
</evidence>
<gene>
    <name evidence="11" type="ORF">ALC60_05954</name>
</gene>
<evidence type="ECO:0008006" key="13">
    <source>
        <dbReference type="Google" id="ProtNLM"/>
    </source>
</evidence>
<name>A0A151X4X7_9HYME</name>
<evidence type="ECO:0000313" key="12">
    <source>
        <dbReference type="Proteomes" id="UP000075809"/>
    </source>
</evidence>
<evidence type="ECO:0000256" key="5">
    <source>
        <dbReference type="ARBA" id="ARBA00022725"/>
    </source>
</evidence>
<comment type="subcellular location">
    <subcellularLocation>
        <location evidence="1">Cell membrane</location>
        <topology evidence="1">Multi-pass membrane protein</topology>
    </subcellularLocation>
</comment>
<evidence type="ECO:0000313" key="11">
    <source>
        <dbReference type="EMBL" id="KYQ55329.1"/>
    </source>
</evidence>